<protein>
    <recommendedName>
        <fullName evidence="3">Leucine-rich repeat-containing N-terminal plant-type domain-containing protein</fullName>
    </recommendedName>
</protein>
<accession>A0A453FSW6</accession>
<reference evidence="1" key="5">
    <citation type="journal article" date="2021" name="G3 (Bethesda)">
        <title>Aegilops tauschii genome assembly Aet v5.0 features greater sequence contiguity and improved annotation.</title>
        <authorList>
            <person name="Wang L."/>
            <person name="Zhu T."/>
            <person name="Rodriguez J.C."/>
            <person name="Deal K.R."/>
            <person name="Dubcovsky J."/>
            <person name="McGuire P.E."/>
            <person name="Lux T."/>
            <person name="Spannagl M."/>
            <person name="Mayer K.F.X."/>
            <person name="Baldrich P."/>
            <person name="Meyers B.C."/>
            <person name="Huo N."/>
            <person name="Gu Y.Q."/>
            <person name="Zhou H."/>
            <person name="Devos K.M."/>
            <person name="Bennetzen J.L."/>
            <person name="Unver T."/>
            <person name="Budak H."/>
            <person name="Gulick P.J."/>
            <person name="Galiba G."/>
            <person name="Kalapos B."/>
            <person name="Nelson D.R."/>
            <person name="Li P."/>
            <person name="You F.M."/>
            <person name="Luo M.C."/>
            <person name="Dvorak J."/>
        </authorList>
    </citation>
    <scope>NUCLEOTIDE SEQUENCE [LARGE SCALE GENOMIC DNA]</scope>
    <source>
        <strain evidence="1">cv. AL8/78</strain>
    </source>
</reference>
<dbReference type="Gramene" id="AET3Gv20769700.5">
    <property type="protein sequence ID" value="AET3Gv20769700.5"/>
    <property type="gene ID" value="AET3Gv20769700"/>
</dbReference>
<dbReference type="EnsemblPlants" id="AET3Gv20769700.5">
    <property type="protein sequence ID" value="AET3Gv20769700.5"/>
    <property type="gene ID" value="AET3Gv20769700"/>
</dbReference>
<dbReference type="InterPro" id="IPR032675">
    <property type="entry name" value="LRR_dom_sf"/>
</dbReference>
<reference evidence="1" key="3">
    <citation type="journal article" date="2017" name="Nature">
        <title>Genome sequence of the progenitor of the wheat D genome Aegilops tauschii.</title>
        <authorList>
            <person name="Luo M.C."/>
            <person name="Gu Y.Q."/>
            <person name="Puiu D."/>
            <person name="Wang H."/>
            <person name="Twardziok S.O."/>
            <person name="Deal K.R."/>
            <person name="Huo N."/>
            <person name="Zhu T."/>
            <person name="Wang L."/>
            <person name="Wang Y."/>
            <person name="McGuire P.E."/>
            <person name="Liu S."/>
            <person name="Long H."/>
            <person name="Ramasamy R.K."/>
            <person name="Rodriguez J.C."/>
            <person name="Van S.L."/>
            <person name="Yuan L."/>
            <person name="Wang Z."/>
            <person name="Xia Z."/>
            <person name="Xiao L."/>
            <person name="Anderson O.D."/>
            <person name="Ouyang S."/>
            <person name="Liang Y."/>
            <person name="Zimin A.V."/>
            <person name="Pertea G."/>
            <person name="Qi P."/>
            <person name="Bennetzen J.L."/>
            <person name="Dai X."/>
            <person name="Dawson M.W."/>
            <person name="Muller H.G."/>
            <person name="Kugler K."/>
            <person name="Rivarola-Duarte L."/>
            <person name="Spannagl M."/>
            <person name="Mayer K.F.X."/>
            <person name="Lu F.H."/>
            <person name="Bevan M.W."/>
            <person name="Leroy P."/>
            <person name="Li P."/>
            <person name="You F.M."/>
            <person name="Sun Q."/>
            <person name="Liu Z."/>
            <person name="Lyons E."/>
            <person name="Wicker T."/>
            <person name="Salzberg S.L."/>
            <person name="Devos K.M."/>
            <person name="Dvorak J."/>
        </authorList>
    </citation>
    <scope>NUCLEOTIDE SEQUENCE [LARGE SCALE GENOMIC DNA]</scope>
    <source>
        <strain evidence="1">cv. AL8/78</strain>
    </source>
</reference>
<evidence type="ECO:0008006" key="3">
    <source>
        <dbReference type="Google" id="ProtNLM"/>
    </source>
</evidence>
<dbReference type="AlphaFoldDB" id="A0A453FSW6"/>
<reference evidence="2" key="2">
    <citation type="journal article" date="2017" name="Nat. Plants">
        <title>The Aegilops tauschii genome reveals multiple impacts of transposons.</title>
        <authorList>
            <person name="Zhao G."/>
            <person name="Zou C."/>
            <person name="Li K."/>
            <person name="Wang K."/>
            <person name="Li T."/>
            <person name="Gao L."/>
            <person name="Zhang X."/>
            <person name="Wang H."/>
            <person name="Yang Z."/>
            <person name="Liu X."/>
            <person name="Jiang W."/>
            <person name="Mao L."/>
            <person name="Kong X."/>
            <person name="Jiao Y."/>
            <person name="Jia J."/>
        </authorList>
    </citation>
    <scope>NUCLEOTIDE SEQUENCE [LARGE SCALE GENOMIC DNA]</scope>
    <source>
        <strain evidence="2">cv. AL8/78</strain>
    </source>
</reference>
<keyword evidence="2" id="KW-1185">Reference proteome</keyword>
<reference evidence="2" key="1">
    <citation type="journal article" date="2014" name="Science">
        <title>Ancient hybridizations among the ancestral genomes of bread wheat.</title>
        <authorList>
            <consortium name="International Wheat Genome Sequencing Consortium,"/>
            <person name="Marcussen T."/>
            <person name="Sandve S.R."/>
            <person name="Heier L."/>
            <person name="Spannagl M."/>
            <person name="Pfeifer M."/>
            <person name="Jakobsen K.S."/>
            <person name="Wulff B.B."/>
            <person name="Steuernagel B."/>
            <person name="Mayer K.F."/>
            <person name="Olsen O.A."/>
        </authorList>
    </citation>
    <scope>NUCLEOTIDE SEQUENCE [LARGE SCALE GENOMIC DNA]</scope>
    <source>
        <strain evidence="2">cv. AL8/78</strain>
    </source>
</reference>
<sequence length="52" mass="6147">MKNWRNQPQSWTGSDPCKPWDGISCSSGRVTEMLELNLSVVIFYFFYQETIR</sequence>
<dbReference type="Gene3D" id="3.80.10.10">
    <property type="entry name" value="Ribonuclease Inhibitor"/>
    <property type="match status" value="1"/>
</dbReference>
<evidence type="ECO:0000313" key="1">
    <source>
        <dbReference type="EnsemblPlants" id="AET3Gv20769700.5"/>
    </source>
</evidence>
<name>A0A453FSW6_AEGTS</name>
<organism evidence="1 2">
    <name type="scientific">Aegilops tauschii subsp. strangulata</name>
    <name type="common">Goatgrass</name>
    <dbReference type="NCBI Taxonomy" id="200361"/>
    <lineage>
        <taxon>Eukaryota</taxon>
        <taxon>Viridiplantae</taxon>
        <taxon>Streptophyta</taxon>
        <taxon>Embryophyta</taxon>
        <taxon>Tracheophyta</taxon>
        <taxon>Spermatophyta</taxon>
        <taxon>Magnoliopsida</taxon>
        <taxon>Liliopsida</taxon>
        <taxon>Poales</taxon>
        <taxon>Poaceae</taxon>
        <taxon>BOP clade</taxon>
        <taxon>Pooideae</taxon>
        <taxon>Triticodae</taxon>
        <taxon>Triticeae</taxon>
        <taxon>Triticinae</taxon>
        <taxon>Aegilops</taxon>
    </lineage>
</organism>
<dbReference type="Proteomes" id="UP000015105">
    <property type="component" value="Chromosome 3D"/>
</dbReference>
<reference evidence="1" key="4">
    <citation type="submission" date="2019-03" db="UniProtKB">
        <authorList>
            <consortium name="EnsemblPlants"/>
        </authorList>
    </citation>
    <scope>IDENTIFICATION</scope>
</reference>
<proteinExistence type="predicted"/>
<evidence type="ECO:0000313" key="2">
    <source>
        <dbReference type="Proteomes" id="UP000015105"/>
    </source>
</evidence>